<name>A0A6C0JNJ1_9ZZZZ</name>
<proteinExistence type="predicted"/>
<organism evidence="1">
    <name type="scientific">viral metagenome</name>
    <dbReference type="NCBI Taxonomy" id="1070528"/>
    <lineage>
        <taxon>unclassified sequences</taxon>
        <taxon>metagenomes</taxon>
        <taxon>organismal metagenomes</taxon>
    </lineage>
</organism>
<protein>
    <submittedName>
        <fullName evidence="1">Uncharacterized protein</fullName>
    </submittedName>
</protein>
<dbReference type="EMBL" id="MN740684">
    <property type="protein sequence ID" value="QHU07149.1"/>
    <property type="molecule type" value="Genomic_DNA"/>
</dbReference>
<reference evidence="1" key="1">
    <citation type="journal article" date="2020" name="Nature">
        <title>Giant virus diversity and host interactions through global metagenomics.</title>
        <authorList>
            <person name="Schulz F."/>
            <person name="Roux S."/>
            <person name="Paez-Espino D."/>
            <person name="Jungbluth S."/>
            <person name="Walsh D.A."/>
            <person name="Denef V.J."/>
            <person name="McMahon K.D."/>
            <person name="Konstantinidis K.T."/>
            <person name="Eloe-Fadrosh E.A."/>
            <person name="Kyrpides N.C."/>
            <person name="Woyke T."/>
        </authorList>
    </citation>
    <scope>NUCLEOTIDE SEQUENCE</scope>
    <source>
        <strain evidence="1">GVMAG-S-1040241-154</strain>
    </source>
</reference>
<dbReference type="AlphaFoldDB" id="A0A6C0JNJ1"/>
<evidence type="ECO:0000313" key="1">
    <source>
        <dbReference type="EMBL" id="QHU07149.1"/>
    </source>
</evidence>
<accession>A0A6C0JNJ1</accession>
<sequence length="96" mass="11825">MEYYSQKDRLIIVIDIINNLKNYKTKNGNTVNLYDSNLCSFINKFKEITNQYIKQDENNLKEFKGRLYFEEIDKYIEYNLPIYKYKQPLFVIRFKK</sequence>